<dbReference type="AlphaFoldDB" id="W7J638"/>
<reference evidence="2 3" key="1">
    <citation type="journal article" date="2014" name="Genome Announc.">
        <title>Draft Genome Sequence of the Antitrypanosomally Active Sponge-Associated Bacterium Actinokineospora sp. Strain EG49.</title>
        <authorList>
            <person name="Harjes J."/>
            <person name="Ryu T."/>
            <person name="Abdelmohsen U.R."/>
            <person name="Moitinho-Silva L."/>
            <person name="Horn H."/>
            <person name="Ravasi T."/>
            <person name="Hentschel U."/>
        </authorList>
    </citation>
    <scope>NUCLEOTIDE SEQUENCE [LARGE SCALE GENOMIC DNA]</scope>
    <source>
        <strain evidence="2 3">EG49</strain>
    </source>
</reference>
<dbReference type="OrthoDB" id="241504at2"/>
<feature type="region of interest" description="Disordered" evidence="1">
    <location>
        <begin position="44"/>
        <end position="64"/>
    </location>
</feature>
<comment type="caution">
    <text evidence="2">The sequence shown here is derived from an EMBL/GenBank/DDBJ whole genome shotgun (WGS) entry which is preliminary data.</text>
</comment>
<organism evidence="2 3">
    <name type="scientific">Actinokineospora spheciospongiae</name>
    <dbReference type="NCBI Taxonomy" id="909613"/>
    <lineage>
        <taxon>Bacteria</taxon>
        <taxon>Bacillati</taxon>
        <taxon>Actinomycetota</taxon>
        <taxon>Actinomycetes</taxon>
        <taxon>Pseudonocardiales</taxon>
        <taxon>Pseudonocardiaceae</taxon>
        <taxon>Actinokineospora</taxon>
    </lineage>
</organism>
<dbReference type="eggNOG" id="COG1063">
    <property type="taxonomic scope" value="Bacteria"/>
</dbReference>
<dbReference type="STRING" id="909613.UO65_0088"/>
<evidence type="ECO:0000313" key="2">
    <source>
        <dbReference type="EMBL" id="EWC64481.1"/>
    </source>
</evidence>
<keyword evidence="3" id="KW-1185">Reference proteome</keyword>
<evidence type="ECO:0000256" key="1">
    <source>
        <dbReference type="SAM" id="MobiDB-lite"/>
    </source>
</evidence>
<gene>
    <name evidence="2" type="ORF">UO65_0088</name>
</gene>
<sequence>MNSNLTVKMGNYNHGRYLPELLDLVVSGMVNPTAFITQHEKPIRGQGLRDLRPPQGRLTQGHPGLRLISMSPAALAERGDRGSMPEPAR</sequence>
<accession>W7J638</accession>
<proteinExistence type="predicted"/>
<name>W7J638_9PSEU</name>
<dbReference type="EMBL" id="AYXG01000004">
    <property type="protein sequence ID" value="EWC64481.1"/>
    <property type="molecule type" value="Genomic_DNA"/>
</dbReference>
<protein>
    <submittedName>
        <fullName evidence="2">Threonine dehydrogenase and related Zn-dependent dehydrogenase</fullName>
    </submittedName>
</protein>
<dbReference type="RefSeq" id="WP_152551903.1">
    <property type="nucleotide sequence ID" value="NZ_AYXG01000004.1"/>
</dbReference>
<dbReference type="Proteomes" id="UP000019277">
    <property type="component" value="Unassembled WGS sequence"/>
</dbReference>
<evidence type="ECO:0000313" key="3">
    <source>
        <dbReference type="Proteomes" id="UP000019277"/>
    </source>
</evidence>